<feature type="coiled-coil region" evidence="1">
    <location>
        <begin position="3"/>
        <end position="41"/>
    </location>
</feature>
<dbReference type="AlphaFoldDB" id="A0A0M3II27"/>
<evidence type="ECO:0000313" key="3">
    <source>
        <dbReference type="WBParaSite" id="ALUE_0001814601-mRNA-1"/>
    </source>
</evidence>
<sequence>MEIERLRKHIERSTNQTEKALKDSKRRIEEIERNRAMIITKHAEILKQLKKEHLRELTIEAHANQNNKLEQLRCFLQTTFAQREDDIYIDAILAENRIALFAKLALLIQQIPIVK</sequence>
<proteinExistence type="predicted"/>
<keyword evidence="1" id="KW-0175">Coiled coil</keyword>
<evidence type="ECO:0000313" key="2">
    <source>
        <dbReference type="Proteomes" id="UP000036681"/>
    </source>
</evidence>
<keyword evidence="2" id="KW-1185">Reference proteome</keyword>
<protein>
    <submittedName>
        <fullName evidence="3">RAB6-interacting golgin</fullName>
    </submittedName>
</protein>
<evidence type="ECO:0000256" key="1">
    <source>
        <dbReference type="SAM" id="Coils"/>
    </source>
</evidence>
<dbReference type="WBParaSite" id="ALUE_0001814601-mRNA-1">
    <property type="protein sequence ID" value="ALUE_0001814601-mRNA-1"/>
    <property type="gene ID" value="ALUE_0001814601"/>
</dbReference>
<accession>A0A0M3II27</accession>
<organism evidence="2 3">
    <name type="scientific">Ascaris lumbricoides</name>
    <name type="common">Giant roundworm</name>
    <dbReference type="NCBI Taxonomy" id="6252"/>
    <lineage>
        <taxon>Eukaryota</taxon>
        <taxon>Metazoa</taxon>
        <taxon>Ecdysozoa</taxon>
        <taxon>Nematoda</taxon>
        <taxon>Chromadorea</taxon>
        <taxon>Rhabditida</taxon>
        <taxon>Spirurina</taxon>
        <taxon>Ascaridomorpha</taxon>
        <taxon>Ascaridoidea</taxon>
        <taxon>Ascarididae</taxon>
        <taxon>Ascaris</taxon>
    </lineage>
</organism>
<name>A0A0M3II27_ASCLU</name>
<reference evidence="3" key="1">
    <citation type="submission" date="2017-02" db="UniProtKB">
        <authorList>
            <consortium name="WormBaseParasite"/>
        </authorList>
    </citation>
    <scope>IDENTIFICATION</scope>
</reference>
<dbReference type="Proteomes" id="UP000036681">
    <property type="component" value="Unplaced"/>
</dbReference>